<feature type="compositionally biased region" description="Low complexity" evidence="8">
    <location>
        <begin position="236"/>
        <end position="245"/>
    </location>
</feature>
<dbReference type="SUPFAM" id="SSF50911">
    <property type="entry name" value="Mannose 6-phosphate receptor domain"/>
    <property type="match status" value="1"/>
</dbReference>
<reference evidence="12" key="1">
    <citation type="journal article" date="2015" name="PLoS Genet.">
        <title>The dynamic genome and transcriptome of the human fungal pathogen Blastomyces and close relative Emmonsia.</title>
        <authorList>
            <person name="Munoz J.F."/>
            <person name="Gauthier G.M."/>
            <person name="Desjardins C.A."/>
            <person name="Gallo J.E."/>
            <person name="Holder J."/>
            <person name="Sullivan T.D."/>
            <person name="Marty A.J."/>
            <person name="Carmen J.C."/>
            <person name="Chen Z."/>
            <person name="Ding L."/>
            <person name="Gujja S."/>
            <person name="Magrini V."/>
            <person name="Misas E."/>
            <person name="Mitreva M."/>
            <person name="Priest M."/>
            <person name="Saif S."/>
            <person name="Whiston E.A."/>
            <person name="Young S."/>
            <person name="Zeng Q."/>
            <person name="Goldman W.E."/>
            <person name="Mardis E.R."/>
            <person name="Taylor J.W."/>
            <person name="McEwen J.G."/>
            <person name="Clay O.K."/>
            <person name="Klein B.S."/>
            <person name="Cuomo C.A."/>
        </authorList>
    </citation>
    <scope>NUCLEOTIDE SEQUENCE [LARGE SCALE GENOMIC DNA]</scope>
    <source>
        <strain evidence="12">UAMH 139</strain>
    </source>
</reference>
<feature type="compositionally biased region" description="Polar residues" evidence="8">
    <location>
        <begin position="58"/>
        <end position="70"/>
    </location>
</feature>
<evidence type="ECO:0000256" key="7">
    <source>
        <dbReference type="RuleBase" id="RU369099"/>
    </source>
</evidence>
<sequence length="520" mass="58081">MRQHSLFSLSSLLAYAALSLGSEKTFNVYDDVLAFPQFEVHFPLEYILASDAQETLANQRSSSKQNAATTSLSSPSPSPLDSSVVHLDRSQQQAPLHDDKKEDENERPTFLEERVERYEEMLLNGGRYLCALPRVATINETEDAATTPAEQEKELARAADRGLELLSDMKERCMYYVAGWWSYSFCYMDQVRQFHALPPGNGVPAYPPVEDPATHAYVLGRFHGEKGSNKDGKGGSSSQSSSSSGGDEKPSTTEVAVLQAKGDSRYLVQHLEDGTVCDITGRNRKIEVQFHCHPQSTDRIGWIKEVSTCTYLMIIYTPRLCNDVAFQPPREDDPNPIVCREIIEPDDVAEFEEAKALHEQAQDIMNLGKSVDETLPVIGGIEVGAMKLVGKEGKRIEKGKVASAGDERIEVVARRLAGEIHKMSKEELKKFNLDPDKIEEVKKRLEEIAGGKDWKLEMVESNGRSTLRGILVADEDEDEDEETRGKDGGNNKKQESGRGKRNQDDDRKEEGSDETYKEEL</sequence>
<evidence type="ECO:0000313" key="11">
    <source>
        <dbReference type="EMBL" id="KLJ12307.1"/>
    </source>
</evidence>
<feature type="compositionally biased region" description="Acidic residues" evidence="8">
    <location>
        <begin position="473"/>
        <end position="482"/>
    </location>
</feature>
<evidence type="ECO:0000313" key="12">
    <source>
        <dbReference type="Proteomes" id="UP000053573"/>
    </source>
</evidence>
<evidence type="ECO:0000256" key="5">
    <source>
        <dbReference type="ARBA" id="ARBA00022824"/>
    </source>
</evidence>
<feature type="compositionally biased region" description="Low complexity" evidence="8">
    <location>
        <begin position="71"/>
        <end position="83"/>
    </location>
</feature>
<evidence type="ECO:0000256" key="3">
    <source>
        <dbReference type="ARBA" id="ARBA00022729"/>
    </source>
</evidence>
<name>A0A0H1BMS5_9EURO</name>
<dbReference type="PROSITE" id="PS51914">
    <property type="entry name" value="MRH"/>
    <property type="match status" value="1"/>
</dbReference>
<keyword evidence="5 7" id="KW-0256">Endoplasmic reticulum</keyword>
<feature type="compositionally biased region" description="Basic and acidic residues" evidence="8">
    <location>
        <begin position="96"/>
        <end position="112"/>
    </location>
</feature>
<comment type="similarity">
    <text evidence="2 7">Belongs to the OS-9 family.</text>
</comment>
<feature type="region of interest" description="Disordered" evidence="8">
    <location>
        <begin position="465"/>
        <end position="520"/>
    </location>
</feature>
<dbReference type="EMBL" id="LDEV01001030">
    <property type="protein sequence ID" value="KLJ12307.1"/>
    <property type="molecule type" value="Genomic_DNA"/>
</dbReference>
<dbReference type="PANTHER" id="PTHR15414">
    <property type="entry name" value="OS-9-RELATED"/>
    <property type="match status" value="1"/>
</dbReference>
<comment type="function">
    <text evidence="7">Lectin involved in the quality control of the secretory pathway. As a member of the endoplasmic reticulum-associated degradation lumenal (ERAD-L) surveillance system, targets misfolded endoplasmic reticulum lumenal glycoproteins for degradation.</text>
</comment>
<protein>
    <recommendedName>
        <fullName evidence="7">Endoplasmic reticulum lectin</fullName>
    </recommendedName>
    <alternativeName>
        <fullName evidence="7">Protein OS-9 homolog</fullName>
    </alternativeName>
</protein>
<feature type="signal peptide" evidence="9">
    <location>
        <begin position="1"/>
        <end position="21"/>
    </location>
</feature>
<dbReference type="OrthoDB" id="448954at2759"/>
<evidence type="ECO:0000256" key="4">
    <source>
        <dbReference type="ARBA" id="ARBA00022734"/>
    </source>
</evidence>
<evidence type="ECO:0000256" key="1">
    <source>
        <dbReference type="ARBA" id="ARBA00004367"/>
    </source>
</evidence>
<feature type="compositionally biased region" description="Basic and acidic residues" evidence="8">
    <location>
        <begin position="483"/>
        <end position="520"/>
    </location>
</feature>
<organism evidence="11 12">
    <name type="scientific">Blastomyces silverae</name>
    <dbReference type="NCBI Taxonomy" id="2060906"/>
    <lineage>
        <taxon>Eukaryota</taxon>
        <taxon>Fungi</taxon>
        <taxon>Dikarya</taxon>
        <taxon>Ascomycota</taxon>
        <taxon>Pezizomycotina</taxon>
        <taxon>Eurotiomycetes</taxon>
        <taxon>Eurotiomycetidae</taxon>
        <taxon>Onygenales</taxon>
        <taxon>Ajellomycetaceae</taxon>
        <taxon>Blastomyces</taxon>
    </lineage>
</organism>
<dbReference type="InterPro" id="IPR045149">
    <property type="entry name" value="OS-9-like"/>
</dbReference>
<evidence type="ECO:0000256" key="9">
    <source>
        <dbReference type="SAM" id="SignalP"/>
    </source>
</evidence>
<evidence type="ECO:0000256" key="6">
    <source>
        <dbReference type="ARBA" id="ARBA00023157"/>
    </source>
</evidence>
<dbReference type="GO" id="GO:0005788">
    <property type="term" value="C:endoplasmic reticulum lumen"/>
    <property type="evidence" value="ECO:0007669"/>
    <property type="project" value="UniProtKB-UniRule"/>
</dbReference>
<dbReference type="GO" id="GO:0030246">
    <property type="term" value="F:carbohydrate binding"/>
    <property type="evidence" value="ECO:0007669"/>
    <property type="project" value="UniProtKB-UniRule"/>
</dbReference>
<keyword evidence="12" id="KW-1185">Reference proteome</keyword>
<feature type="chain" id="PRO_5005199441" description="Endoplasmic reticulum lectin" evidence="9">
    <location>
        <begin position="22"/>
        <end position="520"/>
    </location>
</feature>
<dbReference type="InterPro" id="IPR044865">
    <property type="entry name" value="MRH_dom"/>
</dbReference>
<dbReference type="Proteomes" id="UP000053573">
    <property type="component" value="Unassembled WGS sequence"/>
</dbReference>
<comment type="subcellular location">
    <subcellularLocation>
        <location evidence="1 7">Endoplasmic reticulum membrane</location>
        <topology evidence="1 7">Peripheral membrane protein</topology>
        <orientation evidence="1 7">Lumenal side</orientation>
    </subcellularLocation>
</comment>
<feature type="region of interest" description="Disordered" evidence="8">
    <location>
        <begin position="225"/>
        <end position="253"/>
    </location>
</feature>
<dbReference type="Pfam" id="PF07915">
    <property type="entry name" value="PRKCSH"/>
    <property type="match status" value="1"/>
</dbReference>
<accession>A0A0H1BMS5</accession>
<dbReference type="AlphaFoldDB" id="A0A0H1BMS5"/>
<dbReference type="GO" id="GO:0030968">
    <property type="term" value="P:endoplasmic reticulum unfolded protein response"/>
    <property type="evidence" value="ECO:0007669"/>
    <property type="project" value="UniProtKB-UniRule"/>
</dbReference>
<feature type="region of interest" description="Disordered" evidence="8">
    <location>
        <begin position="58"/>
        <end position="112"/>
    </location>
</feature>
<dbReference type="Gene3D" id="2.70.130.10">
    <property type="entry name" value="Mannose-6-phosphate receptor binding domain"/>
    <property type="match status" value="1"/>
</dbReference>
<dbReference type="InterPro" id="IPR012913">
    <property type="entry name" value="OS9-like_dom"/>
</dbReference>
<keyword evidence="4 7" id="KW-0430">Lectin</keyword>
<keyword evidence="6" id="KW-1015">Disulfide bond</keyword>
<feature type="domain" description="MRH" evidence="10">
    <location>
        <begin position="171"/>
        <end position="323"/>
    </location>
</feature>
<dbReference type="PANTHER" id="PTHR15414:SF0">
    <property type="entry name" value="ENDOPLASMIC RETICULUM LECTIN 1"/>
    <property type="match status" value="1"/>
</dbReference>
<evidence type="ECO:0000259" key="10">
    <source>
        <dbReference type="PROSITE" id="PS51914"/>
    </source>
</evidence>
<dbReference type="GO" id="GO:0005789">
    <property type="term" value="C:endoplasmic reticulum membrane"/>
    <property type="evidence" value="ECO:0007669"/>
    <property type="project" value="UniProtKB-SubCell"/>
</dbReference>
<dbReference type="STRING" id="2060906.A0A0H1BMS5"/>
<keyword evidence="7" id="KW-0472">Membrane</keyword>
<proteinExistence type="inferred from homology"/>
<keyword evidence="3 9" id="KW-0732">Signal</keyword>
<dbReference type="GO" id="GO:0030970">
    <property type="term" value="P:retrograde protein transport, ER to cytosol"/>
    <property type="evidence" value="ECO:0007669"/>
    <property type="project" value="TreeGrafter"/>
</dbReference>
<comment type="caution">
    <text evidence="11">The sequence shown here is derived from an EMBL/GenBank/DDBJ whole genome shotgun (WGS) entry which is preliminary data.</text>
</comment>
<dbReference type="InterPro" id="IPR009011">
    <property type="entry name" value="Man6P_isomerase_rcpt-bd_dom_sf"/>
</dbReference>
<gene>
    <name evidence="11" type="ORF">EMPG_12650</name>
</gene>
<evidence type="ECO:0000256" key="8">
    <source>
        <dbReference type="SAM" id="MobiDB-lite"/>
    </source>
</evidence>
<evidence type="ECO:0000256" key="2">
    <source>
        <dbReference type="ARBA" id="ARBA00009918"/>
    </source>
</evidence>